<dbReference type="Proteomes" id="UP001442364">
    <property type="component" value="Unassembled WGS sequence"/>
</dbReference>
<dbReference type="PANTHER" id="PTHR12468:SF2">
    <property type="entry name" value="GPI MANNOSYLTRANSFERASE 2"/>
    <property type="match status" value="1"/>
</dbReference>
<dbReference type="EMBL" id="JBBMER010000007">
    <property type="protein sequence ID" value="MEQ2380311.1"/>
    <property type="molecule type" value="Genomic_DNA"/>
</dbReference>
<evidence type="ECO:0000256" key="8">
    <source>
        <dbReference type="ARBA" id="ARBA00022989"/>
    </source>
</evidence>
<sequence>MKEKAVGLWNRIATKENKQIAKNVLLILLVSRLFYIFIGCVTNSAFGNNITFAKMFLGGDADWYIKIAEKGYSLSGSIKPGDGQANWAFFPLFPVSIRLFKYIFFFLNYAQAGIFLSLIYVYIMGIFLVKTVRLYKPDRLGYFAVVLVYMGPYSFYLHCVYSETLFMMLIAVFFYYLKKEKGNINNYWISAAAAMLASCTRIVGVILVFPLVLQMYLDLYEGRITFGKLGSFIVHMFKNPVKILQVFLCPAGIFVNMMHLYYVTGDAWAFRNVQAAWREDGAGWIGNMIWDFFNNIYAERYWIPLVMILAIIVYVYMLKCRYYSEVLFAVITLIIPFTGGVMSMCRFIAGSYVVYIGLYDYFADKKDLKWLAVFLAVVMEAFLIWLWFTAGVNAFTA</sequence>
<evidence type="ECO:0000313" key="11">
    <source>
        <dbReference type="EMBL" id="MEQ2380311.1"/>
    </source>
</evidence>
<keyword evidence="7" id="KW-0256">Endoplasmic reticulum</keyword>
<name>A0ABV1BX51_9FIRM</name>
<protein>
    <recommendedName>
        <fullName evidence="13">Glycosyltransferase RgtA/B/C/D-like domain-containing protein</fullName>
    </recommendedName>
</protein>
<evidence type="ECO:0008006" key="13">
    <source>
        <dbReference type="Google" id="ProtNLM"/>
    </source>
</evidence>
<feature type="transmembrane region" description="Helical" evidence="10">
    <location>
        <begin position="330"/>
        <end position="358"/>
    </location>
</feature>
<keyword evidence="12" id="KW-1185">Reference proteome</keyword>
<feature type="transmembrane region" description="Helical" evidence="10">
    <location>
        <begin position="243"/>
        <end position="263"/>
    </location>
</feature>
<dbReference type="RefSeq" id="WP_022502371.1">
    <property type="nucleotide sequence ID" value="NZ_DAWCMB010000056.1"/>
</dbReference>
<accession>A0ABV1BX51</accession>
<proteinExistence type="predicted"/>
<evidence type="ECO:0000256" key="7">
    <source>
        <dbReference type="ARBA" id="ARBA00022824"/>
    </source>
</evidence>
<organism evidence="11 12">
    <name type="scientific">[Lactobacillus] rogosae</name>
    <dbReference type="NCBI Taxonomy" id="706562"/>
    <lineage>
        <taxon>Bacteria</taxon>
        <taxon>Bacillati</taxon>
        <taxon>Bacillota</taxon>
        <taxon>Clostridia</taxon>
        <taxon>Lachnospirales</taxon>
        <taxon>Lachnospiraceae</taxon>
        <taxon>Lachnospira</taxon>
    </lineage>
</organism>
<evidence type="ECO:0000256" key="10">
    <source>
        <dbReference type="SAM" id="Phobius"/>
    </source>
</evidence>
<evidence type="ECO:0000256" key="2">
    <source>
        <dbReference type="ARBA" id="ARBA00004687"/>
    </source>
</evidence>
<evidence type="ECO:0000313" key="12">
    <source>
        <dbReference type="Proteomes" id="UP001442364"/>
    </source>
</evidence>
<evidence type="ECO:0000256" key="9">
    <source>
        <dbReference type="ARBA" id="ARBA00023136"/>
    </source>
</evidence>
<feature type="transmembrane region" description="Helical" evidence="10">
    <location>
        <begin position="301"/>
        <end position="318"/>
    </location>
</feature>
<feature type="transmembrane region" description="Helical" evidence="10">
    <location>
        <begin position="189"/>
        <end position="213"/>
    </location>
</feature>
<keyword evidence="3" id="KW-0337">GPI-anchor biosynthesis</keyword>
<feature type="transmembrane region" description="Helical" evidence="10">
    <location>
        <begin position="370"/>
        <end position="388"/>
    </location>
</feature>
<keyword evidence="8 10" id="KW-1133">Transmembrane helix</keyword>
<evidence type="ECO:0000256" key="3">
    <source>
        <dbReference type="ARBA" id="ARBA00022502"/>
    </source>
</evidence>
<keyword evidence="6 10" id="KW-0812">Transmembrane</keyword>
<keyword evidence="4" id="KW-0328">Glycosyltransferase</keyword>
<feature type="transmembrane region" description="Helical" evidence="10">
    <location>
        <begin position="155"/>
        <end position="177"/>
    </location>
</feature>
<comment type="caution">
    <text evidence="11">The sequence shown here is derived from an EMBL/GenBank/DDBJ whole genome shotgun (WGS) entry which is preliminary data.</text>
</comment>
<comment type="subcellular location">
    <subcellularLocation>
        <location evidence="1">Endoplasmic reticulum membrane</location>
        <topology evidence="1">Multi-pass membrane protein</topology>
    </subcellularLocation>
</comment>
<feature type="transmembrane region" description="Helical" evidence="10">
    <location>
        <begin position="87"/>
        <end position="107"/>
    </location>
</feature>
<gene>
    <name evidence="11" type="ORF">WMO14_10510</name>
</gene>
<evidence type="ECO:0000256" key="1">
    <source>
        <dbReference type="ARBA" id="ARBA00004477"/>
    </source>
</evidence>
<dbReference type="PANTHER" id="PTHR12468">
    <property type="entry name" value="GPI MANNOSYLTRANSFERASE 2"/>
    <property type="match status" value="1"/>
</dbReference>
<evidence type="ECO:0000256" key="6">
    <source>
        <dbReference type="ARBA" id="ARBA00022692"/>
    </source>
</evidence>
<comment type="pathway">
    <text evidence="2">Glycolipid biosynthesis; glycosylphosphatidylinositol-anchor biosynthesis.</text>
</comment>
<keyword evidence="5" id="KW-0808">Transferase</keyword>
<keyword evidence="9 10" id="KW-0472">Membrane</keyword>
<feature type="transmembrane region" description="Helical" evidence="10">
    <location>
        <begin position="20"/>
        <end position="38"/>
    </location>
</feature>
<dbReference type="InterPro" id="IPR007315">
    <property type="entry name" value="PIG-V/Gpi18"/>
</dbReference>
<evidence type="ECO:0000256" key="4">
    <source>
        <dbReference type="ARBA" id="ARBA00022676"/>
    </source>
</evidence>
<feature type="transmembrane region" description="Helical" evidence="10">
    <location>
        <begin position="114"/>
        <end position="135"/>
    </location>
</feature>
<reference evidence="11 12" key="1">
    <citation type="submission" date="2024-03" db="EMBL/GenBank/DDBJ databases">
        <title>Human intestinal bacterial collection.</title>
        <authorList>
            <person name="Pauvert C."/>
            <person name="Hitch T.C.A."/>
            <person name="Clavel T."/>
        </authorList>
    </citation>
    <scope>NUCLEOTIDE SEQUENCE [LARGE SCALE GENOMIC DNA]</scope>
    <source>
        <strain evidence="11 12">CLA-AA-H255</strain>
    </source>
</reference>
<evidence type="ECO:0000256" key="5">
    <source>
        <dbReference type="ARBA" id="ARBA00022679"/>
    </source>
</evidence>